<sequence length="588" mass="61635">MNTQRTARRRATGTIAVLLCISLAAAACSDGTNNASGRTRNAALVGLINGTFTADQGGWVGAGFPLGNWGKCANGWPSLGDPANALTFGTGAATVTQSLTVPNKGSTVTLSASGRVGGNVASTYTFTMADNNEAPSTGALTGMSYTSPTASTLSVTTTAANENVTITIAAVTATSSQTGCIGPVITGASLTIVDPAAAAAAAATTTTIAPVSAATTTTTIAPVVHAECVAPTPCIVGSVDSKGRTVIFYGRADAYAVGIGHDQYNQVPIIAIQMAPNNWNGGTTGDPRLGWDDATALVATYGNSGEQWHLPYYSEQGLMCRIAQGLPASAFDCPNSVFVQPGFGTLYWSADSNPALSTAKAFWMTGAEVFTSYSTAGLFDADAWALQVSQRRSDGSAPMAARLSVRPVRETIIIPIPTVVFVPGTWPPTTPAPPDKIYQLGDIGPGGGTVFYVNPNAPDGSKYLEAMLPYWSCCSDLFGGFRYVNEWNGTDPWSNWAKAMSYRTGHGSYKADWFLPTVEQLRMMFNSTGTAYDVHMDTSQCSDYWSSQHMTSSLGGVTLDMAYVVDDGPANYLQDVTLPYCVRLIRKF</sequence>
<evidence type="ECO:0000313" key="1">
    <source>
        <dbReference type="EMBL" id="CAB4751496.1"/>
    </source>
</evidence>
<gene>
    <name evidence="1" type="ORF">UFOPK2656_03565</name>
</gene>
<proteinExistence type="predicted"/>
<reference evidence="1" key="1">
    <citation type="submission" date="2020-05" db="EMBL/GenBank/DDBJ databases">
        <authorList>
            <person name="Chiriac C."/>
            <person name="Salcher M."/>
            <person name="Ghai R."/>
            <person name="Kavagutti S V."/>
        </authorList>
    </citation>
    <scope>NUCLEOTIDE SEQUENCE</scope>
</reference>
<dbReference type="PROSITE" id="PS51257">
    <property type="entry name" value="PROKAR_LIPOPROTEIN"/>
    <property type="match status" value="1"/>
</dbReference>
<protein>
    <submittedName>
        <fullName evidence="1">Unannotated protein</fullName>
    </submittedName>
</protein>
<dbReference type="AlphaFoldDB" id="A0A6J6TWJ4"/>
<accession>A0A6J6TWJ4</accession>
<organism evidence="1">
    <name type="scientific">freshwater metagenome</name>
    <dbReference type="NCBI Taxonomy" id="449393"/>
    <lineage>
        <taxon>unclassified sequences</taxon>
        <taxon>metagenomes</taxon>
        <taxon>ecological metagenomes</taxon>
    </lineage>
</organism>
<dbReference type="EMBL" id="CAEZYF010000048">
    <property type="protein sequence ID" value="CAB4751496.1"/>
    <property type="molecule type" value="Genomic_DNA"/>
</dbReference>
<name>A0A6J6TWJ4_9ZZZZ</name>